<keyword evidence="2" id="KW-1185">Reference proteome</keyword>
<dbReference type="EMBL" id="JBHPBY010000159">
    <property type="protein sequence ID" value="MFC1851168.1"/>
    <property type="molecule type" value="Genomic_DNA"/>
</dbReference>
<dbReference type="InterPro" id="IPR024227">
    <property type="entry name" value="DUF3795"/>
</dbReference>
<dbReference type="Pfam" id="PF12675">
    <property type="entry name" value="DUF3795"/>
    <property type="match status" value="1"/>
</dbReference>
<evidence type="ECO:0000313" key="1">
    <source>
        <dbReference type="EMBL" id="MFC1851168.1"/>
    </source>
</evidence>
<proteinExistence type="predicted"/>
<reference evidence="1 2" key="1">
    <citation type="submission" date="2024-09" db="EMBL/GenBank/DDBJ databases">
        <title>Laminarin stimulates single cell rates of sulfate reduction while oxygen inhibits transcriptomic activity in coastal marine sediment.</title>
        <authorList>
            <person name="Lindsay M."/>
            <person name="Orcutt B."/>
            <person name="Emerson D."/>
            <person name="Stepanauskas R."/>
            <person name="D'Angelo T."/>
        </authorList>
    </citation>
    <scope>NUCLEOTIDE SEQUENCE [LARGE SCALE GENOMIC DNA]</scope>
    <source>
        <strain evidence="1">SAG AM-311-K15</strain>
    </source>
</reference>
<comment type="caution">
    <text evidence="1">The sequence shown here is derived from an EMBL/GenBank/DDBJ whole genome shotgun (WGS) entry which is preliminary data.</text>
</comment>
<evidence type="ECO:0000313" key="2">
    <source>
        <dbReference type="Proteomes" id="UP001594351"/>
    </source>
</evidence>
<gene>
    <name evidence="1" type="ORF">ACFL27_13315</name>
</gene>
<protein>
    <submittedName>
        <fullName evidence="1">DUF3795 domain-containing protein</fullName>
    </submittedName>
</protein>
<sequence length="173" mass="19469">MEGWQEGEIRNKDLMAPCGLYCGTCGVYIATRDNNEKFKAILGNLYGSKPEETECFGCMQSDPPEKLYSFCQHCQIRSCVSAKEFYSCHQCGDWPCSLIDNFIVPTGIRVMKRTIPIWRAKVAEHGDDAGSVEWARSECERYHCPDCGNPLFRGAQTCRACKKDVTDELDGSL</sequence>
<accession>A0ABV6YY84</accession>
<name>A0ABV6YY84_UNCC1</name>
<organism evidence="1 2">
    <name type="scientific">candidate division CSSED10-310 bacterium</name>
    <dbReference type="NCBI Taxonomy" id="2855610"/>
    <lineage>
        <taxon>Bacteria</taxon>
        <taxon>Bacteria division CSSED10-310</taxon>
    </lineage>
</organism>
<dbReference type="Proteomes" id="UP001594351">
    <property type="component" value="Unassembled WGS sequence"/>
</dbReference>